<keyword evidence="2 5" id="KW-0812">Transmembrane</keyword>
<dbReference type="Gene3D" id="1.20.1540.10">
    <property type="entry name" value="Rhomboid-like"/>
    <property type="match status" value="1"/>
</dbReference>
<reference evidence="7 8" key="1">
    <citation type="submission" date="2019-05" db="EMBL/GenBank/DDBJ databases">
        <title>Microbulbifer harenosus sp. nov., an alginate-degrading bacterium isolated from coastal sand.</title>
        <authorList>
            <person name="Huang H."/>
            <person name="Mo K."/>
            <person name="Bao S."/>
        </authorList>
    </citation>
    <scope>NUCLEOTIDE SEQUENCE [LARGE SCALE GENOMIC DNA]</scope>
    <source>
        <strain evidence="7 8">HB161719</strain>
    </source>
</reference>
<feature type="transmembrane region" description="Helical" evidence="5">
    <location>
        <begin position="63"/>
        <end position="80"/>
    </location>
</feature>
<dbReference type="RefSeq" id="WP_138235066.1">
    <property type="nucleotide sequence ID" value="NZ_CP185860.1"/>
</dbReference>
<feature type="transmembrane region" description="Helical" evidence="5">
    <location>
        <begin position="119"/>
        <end position="136"/>
    </location>
</feature>
<dbReference type="InterPro" id="IPR022764">
    <property type="entry name" value="Peptidase_S54_rhomboid_dom"/>
</dbReference>
<gene>
    <name evidence="7" type="primary">rrtA</name>
    <name evidence="7" type="ORF">FDY93_07145</name>
</gene>
<comment type="caution">
    <text evidence="7">The sequence shown here is derived from an EMBL/GenBank/DDBJ whole genome shotgun (WGS) entry which is preliminary data.</text>
</comment>
<keyword evidence="4 5" id="KW-0472">Membrane</keyword>
<feature type="transmembrane region" description="Helical" evidence="5">
    <location>
        <begin position="148"/>
        <end position="173"/>
    </location>
</feature>
<name>A0ABY2UJ98_9GAMM</name>
<evidence type="ECO:0000256" key="3">
    <source>
        <dbReference type="ARBA" id="ARBA00022989"/>
    </source>
</evidence>
<dbReference type="NCBIfam" id="TIGR03902">
    <property type="entry name" value="rhom_GG_sort"/>
    <property type="match status" value="1"/>
</dbReference>
<evidence type="ECO:0000313" key="8">
    <source>
        <dbReference type="Proteomes" id="UP000306791"/>
    </source>
</evidence>
<feature type="domain" description="Peptidase S54 rhomboid" evidence="6">
    <location>
        <begin position="48"/>
        <end position="198"/>
    </location>
</feature>
<evidence type="ECO:0000256" key="4">
    <source>
        <dbReference type="ARBA" id="ARBA00023136"/>
    </source>
</evidence>
<dbReference type="Pfam" id="PF01694">
    <property type="entry name" value="Rhomboid"/>
    <property type="match status" value="1"/>
</dbReference>
<evidence type="ECO:0000313" key="7">
    <source>
        <dbReference type="EMBL" id="TLM78194.1"/>
    </source>
</evidence>
<evidence type="ECO:0000256" key="1">
    <source>
        <dbReference type="ARBA" id="ARBA00004141"/>
    </source>
</evidence>
<proteinExistence type="predicted"/>
<accession>A0ABY2UJ98</accession>
<keyword evidence="3 5" id="KW-1133">Transmembrane helix</keyword>
<feature type="transmembrane region" description="Helical" evidence="5">
    <location>
        <begin position="92"/>
        <end position="113"/>
    </location>
</feature>
<dbReference type="Proteomes" id="UP000306791">
    <property type="component" value="Unassembled WGS sequence"/>
</dbReference>
<keyword evidence="7" id="KW-0378">Hydrolase</keyword>
<organism evidence="7 8">
    <name type="scientific">Microbulbifer harenosus</name>
    <dbReference type="NCBI Taxonomy" id="2576840"/>
    <lineage>
        <taxon>Bacteria</taxon>
        <taxon>Pseudomonadati</taxon>
        <taxon>Pseudomonadota</taxon>
        <taxon>Gammaproteobacteria</taxon>
        <taxon>Cellvibrionales</taxon>
        <taxon>Microbulbiferaceae</taxon>
        <taxon>Microbulbifer</taxon>
    </lineage>
</organism>
<sequence>MTRPPKPFLPGRGFGGPLLLVLICGLLQMLQGMYPDWFLYDRGAISHGQWWRLLSGHLVHTNAAHLMLNGAGVIALWFVFGRSVLLGARYAVGKYLGFVALLSIAISAGLWLWFPDVEYYYGLSGALHGVFCLGAVGDLSQRRWSGALLLAGCALKVAWEWVVGPSAATGALIEAEVAISSHLLGALLGTLLGLVLWMRQARAAPPIRRADGARSQQ</sequence>
<dbReference type="InterPro" id="IPR023826">
    <property type="entry name" value="Rhom-like_SP_proteobac"/>
</dbReference>
<dbReference type="SUPFAM" id="SSF144091">
    <property type="entry name" value="Rhomboid-like"/>
    <property type="match status" value="1"/>
</dbReference>
<evidence type="ECO:0000256" key="2">
    <source>
        <dbReference type="ARBA" id="ARBA00022692"/>
    </source>
</evidence>
<keyword evidence="8" id="KW-1185">Reference proteome</keyword>
<dbReference type="EMBL" id="VANI01000007">
    <property type="protein sequence ID" value="TLM78194.1"/>
    <property type="molecule type" value="Genomic_DNA"/>
</dbReference>
<feature type="transmembrane region" description="Helical" evidence="5">
    <location>
        <begin position="12"/>
        <end position="30"/>
    </location>
</feature>
<evidence type="ECO:0000256" key="5">
    <source>
        <dbReference type="SAM" id="Phobius"/>
    </source>
</evidence>
<protein>
    <submittedName>
        <fullName evidence="7">Rhombosortase</fullName>
        <ecNumber evidence="7">3.4.21.-</ecNumber>
    </submittedName>
</protein>
<dbReference type="EC" id="3.4.21.-" evidence="7"/>
<evidence type="ECO:0000259" key="6">
    <source>
        <dbReference type="Pfam" id="PF01694"/>
    </source>
</evidence>
<feature type="transmembrane region" description="Helical" evidence="5">
    <location>
        <begin position="179"/>
        <end position="198"/>
    </location>
</feature>
<dbReference type="GO" id="GO:0016787">
    <property type="term" value="F:hydrolase activity"/>
    <property type="evidence" value="ECO:0007669"/>
    <property type="project" value="UniProtKB-KW"/>
</dbReference>
<comment type="subcellular location">
    <subcellularLocation>
        <location evidence="1">Membrane</location>
        <topology evidence="1">Multi-pass membrane protein</topology>
    </subcellularLocation>
</comment>
<dbReference type="InterPro" id="IPR035952">
    <property type="entry name" value="Rhomboid-like_sf"/>
</dbReference>